<gene>
    <name evidence="5" type="ORF">D104_09220</name>
</gene>
<name>W1S060_9GAMM</name>
<dbReference type="Pfam" id="PF01551">
    <property type="entry name" value="Peptidase_M23"/>
    <property type="match status" value="1"/>
</dbReference>
<dbReference type="CDD" id="cd12797">
    <property type="entry name" value="M23_peptidase"/>
    <property type="match status" value="1"/>
</dbReference>
<dbReference type="InterPro" id="IPR011055">
    <property type="entry name" value="Dup_hybrid_motif"/>
</dbReference>
<dbReference type="Gene3D" id="2.70.70.10">
    <property type="entry name" value="Glucose Permease (Domain IIA)"/>
    <property type="match status" value="1"/>
</dbReference>
<comment type="caution">
    <text evidence="5">The sequence shown here is derived from an EMBL/GenBank/DDBJ whole genome shotgun (WGS) entry which is preliminary data.</text>
</comment>
<keyword evidence="2" id="KW-0175">Coiled coil</keyword>
<dbReference type="InterPro" id="IPR050570">
    <property type="entry name" value="Cell_wall_metabolism_enzyme"/>
</dbReference>
<dbReference type="STRING" id="1208321.D104_09220"/>
<dbReference type="Proteomes" id="UP000018857">
    <property type="component" value="Unassembled WGS sequence"/>
</dbReference>
<dbReference type="PATRIC" id="fig|1208321.3.peg.1835"/>
<keyword evidence="3" id="KW-1133">Transmembrane helix</keyword>
<evidence type="ECO:0000313" key="6">
    <source>
        <dbReference type="Proteomes" id="UP000018857"/>
    </source>
</evidence>
<dbReference type="EMBL" id="AYOZ01000013">
    <property type="protein sequence ID" value="ETI60483.1"/>
    <property type="molecule type" value="Genomic_DNA"/>
</dbReference>
<keyword evidence="3" id="KW-0472">Membrane</keyword>
<keyword evidence="1" id="KW-0732">Signal</keyword>
<dbReference type="eggNOG" id="COG0739">
    <property type="taxonomic scope" value="Bacteria"/>
</dbReference>
<organism evidence="5 6">
    <name type="scientific">Marinomonas profundimaris</name>
    <dbReference type="NCBI Taxonomy" id="1208321"/>
    <lineage>
        <taxon>Bacteria</taxon>
        <taxon>Pseudomonadati</taxon>
        <taxon>Pseudomonadota</taxon>
        <taxon>Gammaproteobacteria</taxon>
        <taxon>Oceanospirillales</taxon>
        <taxon>Oceanospirillaceae</taxon>
        <taxon>Marinomonas</taxon>
    </lineage>
</organism>
<keyword evidence="3" id="KW-0812">Transmembrane</keyword>
<dbReference type="PANTHER" id="PTHR21666">
    <property type="entry name" value="PEPTIDASE-RELATED"/>
    <property type="match status" value="1"/>
</dbReference>
<proteinExistence type="predicted"/>
<dbReference type="FunFam" id="2.70.70.10:FF:000006">
    <property type="entry name" value="M23 family peptidase"/>
    <property type="match status" value="1"/>
</dbReference>
<dbReference type="SUPFAM" id="SSF51261">
    <property type="entry name" value="Duplicated hybrid motif"/>
    <property type="match status" value="1"/>
</dbReference>
<evidence type="ECO:0000313" key="5">
    <source>
        <dbReference type="EMBL" id="ETI60483.1"/>
    </source>
</evidence>
<evidence type="ECO:0000256" key="3">
    <source>
        <dbReference type="SAM" id="Phobius"/>
    </source>
</evidence>
<reference evidence="5 6" key="1">
    <citation type="journal article" date="2014" name="Genome Announc.">
        <title>Draft Genome Sequence of Marinomonas sp. Strain D104, a Polycyclic Aromatic Hydrocarbon-Degrading Bacterium from the Deep-Sea Sediment of the Arctic Ocean.</title>
        <authorList>
            <person name="Dong C."/>
            <person name="Bai X."/>
            <person name="Lai Q."/>
            <person name="Xie Y."/>
            <person name="Chen X."/>
            <person name="Shao Z."/>
        </authorList>
    </citation>
    <scope>NUCLEOTIDE SEQUENCE [LARGE SCALE GENOMIC DNA]</scope>
    <source>
        <strain evidence="5 6">D104</strain>
    </source>
</reference>
<dbReference type="InterPro" id="IPR016047">
    <property type="entry name" value="M23ase_b-sheet_dom"/>
</dbReference>
<dbReference type="RefSeq" id="WP_024023980.1">
    <property type="nucleotide sequence ID" value="NZ_AYOZ01000013.1"/>
</dbReference>
<feature type="domain" description="M23ase beta-sheet core" evidence="4">
    <location>
        <begin position="173"/>
        <end position="268"/>
    </location>
</feature>
<protein>
    <submittedName>
        <fullName evidence="5">Peptidase M23</fullName>
    </submittedName>
</protein>
<feature type="coiled-coil region" evidence="2">
    <location>
        <begin position="53"/>
        <end position="80"/>
    </location>
</feature>
<evidence type="ECO:0000259" key="4">
    <source>
        <dbReference type="Pfam" id="PF01551"/>
    </source>
</evidence>
<feature type="transmembrane region" description="Helical" evidence="3">
    <location>
        <begin position="30"/>
        <end position="50"/>
    </location>
</feature>
<dbReference type="GO" id="GO:0004222">
    <property type="term" value="F:metalloendopeptidase activity"/>
    <property type="evidence" value="ECO:0007669"/>
    <property type="project" value="TreeGrafter"/>
</dbReference>
<dbReference type="PANTHER" id="PTHR21666:SF289">
    <property type="entry name" value="L-ALA--D-GLU ENDOPEPTIDASE"/>
    <property type="match status" value="1"/>
</dbReference>
<keyword evidence="6" id="KW-1185">Reference proteome</keyword>
<dbReference type="AlphaFoldDB" id="W1S060"/>
<evidence type="ECO:0000256" key="1">
    <source>
        <dbReference type="ARBA" id="ARBA00022729"/>
    </source>
</evidence>
<sequence length="320" mass="35279">MKDNVTVSVSSIHGTKHFSFGKKTRHTFKVASGIILLSILLAAGIIYYLLNDAEFSKLKLRELEDKSTSLSREITSLTALKVSLEQDLSEREERMQLVSDRLGDLENLLGMESNSGEENNRDELESRLDTATINSSIRVAMLTQIPSGPPVKNARTSSGYGKRIHPVTGIMKYHRGQDFAVNTGTPIYAPADGAIEAVRPSNKGSGNFLRILHSYGFSSSYSHLSKFVVSKGDFVKKGDLIAYSGNSGLTSGPHLHYEVRFVGRPLDPKSFLDWDMDNFDAIFKNVRGIGWESLVGKIELRVSHQLQLSSQKAAQLTGTL</sequence>
<dbReference type="OrthoDB" id="9805070at2"/>
<evidence type="ECO:0000256" key="2">
    <source>
        <dbReference type="SAM" id="Coils"/>
    </source>
</evidence>
<accession>W1S060</accession>